<keyword evidence="3" id="KW-1185">Reference proteome</keyword>
<accession>A0A316HJA1</accession>
<name>A0A316HJA1_9SPHI</name>
<evidence type="ECO:0000313" key="2">
    <source>
        <dbReference type="EMBL" id="PWK80367.1"/>
    </source>
</evidence>
<keyword evidence="1" id="KW-0732">Signal</keyword>
<evidence type="ECO:0000313" key="3">
    <source>
        <dbReference type="Proteomes" id="UP000245678"/>
    </source>
</evidence>
<comment type="caution">
    <text evidence="2">The sequence shown here is derived from an EMBL/GenBank/DDBJ whole genome shotgun (WGS) entry which is preliminary data.</text>
</comment>
<feature type="chain" id="PRO_5016292556" description="Lipoprotein" evidence="1">
    <location>
        <begin position="21"/>
        <end position="177"/>
    </location>
</feature>
<gene>
    <name evidence="2" type="ORF">LX99_00833</name>
</gene>
<sequence>MKKSLIILLLSTTGAFTCKAQLIHRTEDVKLTLPNGTYKLSKQQVDALPGMKLSSKLNQSYYLPYNYKIGDIYIGLFNVNKDSINNNLPEKKSSHDERYIFLRSNGNNSYNSEIKRMGKNWVLLISYTINNIGKYKFDYQNESKTLTQAGEIDYPENQKEKATALLNEILNSIQFIE</sequence>
<evidence type="ECO:0008006" key="4">
    <source>
        <dbReference type="Google" id="ProtNLM"/>
    </source>
</evidence>
<reference evidence="2 3" key="1">
    <citation type="submission" date="2018-05" db="EMBL/GenBank/DDBJ databases">
        <title>Genomic Encyclopedia of Archaeal and Bacterial Type Strains, Phase II (KMG-II): from individual species to whole genera.</title>
        <authorList>
            <person name="Goeker M."/>
        </authorList>
    </citation>
    <scope>NUCLEOTIDE SEQUENCE [LARGE SCALE GENOMIC DNA]</scope>
    <source>
        <strain evidence="2 3">DSM 19975</strain>
    </source>
</reference>
<organism evidence="2 3">
    <name type="scientific">Mucilaginibacter oryzae</name>
    <dbReference type="NCBI Taxonomy" id="468058"/>
    <lineage>
        <taxon>Bacteria</taxon>
        <taxon>Pseudomonadati</taxon>
        <taxon>Bacteroidota</taxon>
        <taxon>Sphingobacteriia</taxon>
        <taxon>Sphingobacteriales</taxon>
        <taxon>Sphingobacteriaceae</taxon>
        <taxon>Mucilaginibacter</taxon>
    </lineage>
</organism>
<feature type="signal peptide" evidence="1">
    <location>
        <begin position="1"/>
        <end position="20"/>
    </location>
</feature>
<proteinExistence type="predicted"/>
<protein>
    <recommendedName>
        <fullName evidence="4">Lipoprotein</fullName>
    </recommendedName>
</protein>
<dbReference type="Proteomes" id="UP000245678">
    <property type="component" value="Unassembled WGS sequence"/>
</dbReference>
<dbReference type="RefSeq" id="WP_109606638.1">
    <property type="nucleotide sequence ID" value="NZ_QGHA01000001.1"/>
</dbReference>
<dbReference type="EMBL" id="QGHA01000001">
    <property type="protein sequence ID" value="PWK80367.1"/>
    <property type="molecule type" value="Genomic_DNA"/>
</dbReference>
<dbReference type="AlphaFoldDB" id="A0A316HJA1"/>
<evidence type="ECO:0000256" key="1">
    <source>
        <dbReference type="SAM" id="SignalP"/>
    </source>
</evidence>